<organism evidence="9 10">
    <name type="scientific">Acetobacter senegalensis</name>
    <dbReference type="NCBI Taxonomy" id="446692"/>
    <lineage>
        <taxon>Bacteria</taxon>
        <taxon>Pseudomonadati</taxon>
        <taxon>Pseudomonadota</taxon>
        <taxon>Alphaproteobacteria</taxon>
        <taxon>Acetobacterales</taxon>
        <taxon>Acetobacteraceae</taxon>
        <taxon>Acetobacter</taxon>
    </lineage>
</organism>
<dbReference type="PANTHER" id="PTHR11138">
    <property type="entry name" value="METHIONYL-TRNA FORMYLTRANSFERASE"/>
    <property type="match status" value="1"/>
</dbReference>
<comment type="similarity">
    <text evidence="1 5">Belongs to the Fmt family.</text>
</comment>
<evidence type="ECO:0000256" key="6">
    <source>
        <dbReference type="SAM" id="MobiDB-lite"/>
    </source>
</evidence>
<evidence type="ECO:0000313" key="9">
    <source>
        <dbReference type="EMBL" id="KXV61308.1"/>
    </source>
</evidence>
<evidence type="ECO:0000256" key="2">
    <source>
        <dbReference type="ARBA" id="ARBA00012261"/>
    </source>
</evidence>
<name>A0A149U785_9PROT</name>
<dbReference type="InterPro" id="IPR041711">
    <property type="entry name" value="Met-tRNA-FMT_N"/>
</dbReference>
<dbReference type="InterPro" id="IPR011034">
    <property type="entry name" value="Formyl_transferase-like_C_sf"/>
</dbReference>
<keyword evidence="4 5" id="KW-0648">Protein biosynthesis</keyword>
<feature type="binding site" evidence="5">
    <location>
        <begin position="110"/>
        <end position="113"/>
    </location>
    <ligand>
        <name>(6S)-5,6,7,8-tetrahydrofolate</name>
        <dbReference type="ChEBI" id="CHEBI:57453"/>
    </ligand>
</feature>
<gene>
    <name evidence="5" type="primary">fmt</name>
    <name evidence="9" type="ORF">AD948_02215</name>
</gene>
<dbReference type="AlphaFoldDB" id="A0A149U785"/>
<dbReference type="PROSITE" id="PS00373">
    <property type="entry name" value="GART"/>
    <property type="match status" value="1"/>
</dbReference>
<dbReference type="GO" id="GO:0005829">
    <property type="term" value="C:cytosol"/>
    <property type="evidence" value="ECO:0007669"/>
    <property type="project" value="TreeGrafter"/>
</dbReference>
<dbReference type="EMBL" id="LHZU01000089">
    <property type="protein sequence ID" value="KXV61308.1"/>
    <property type="molecule type" value="Genomic_DNA"/>
</dbReference>
<dbReference type="PATRIC" id="fig|446692.4.peg.3216"/>
<feature type="region of interest" description="Disordered" evidence="6">
    <location>
        <begin position="297"/>
        <end position="318"/>
    </location>
</feature>
<dbReference type="PANTHER" id="PTHR11138:SF5">
    <property type="entry name" value="METHIONYL-TRNA FORMYLTRANSFERASE, MITOCHONDRIAL"/>
    <property type="match status" value="1"/>
</dbReference>
<dbReference type="Pfam" id="PF02911">
    <property type="entry name" value="Formyl_trans_C"/>
    <property type="match status" value="1"/>
</dbReference>
<dbReference type="InterPro" id="IPR044135">
    <property type="entry name" value="Met-tRNA-FMT_C"/>
</dbReference>
<dbReference type="Gene3D" id="3.40.50.12230">
    <property type="match status" value="1"/>
</dbReference>
<dbReference type="CDD" id="cd08704">
    <property type="entry name" value="Met_tRNA_FMT_C"/>
    <property type="match status" value="1"/>
</dbReference>
<evidence type="ECO:0000256" key="1">
    <source>
        <dbReference type="ARBA" id="ARBA00010699"/>
    </source>
</evidence>
<sequence length="318" mass="33524">MRIIFMGTPDFAVPALHALHAAGHEIAAVYTQPPRPAGRGKALRASPVHQAAETLGLPVRHPVSLRKNTDEWAAFAAFQADVAVVAAYGLILPQSMLDIPRLGCLNIHASLLPRWRGASPIQSAILAGDTESGVTIMQMEAGLDTGPMLLRGSVPINGQTTASSLHDALSALGGTLIVQALADQPPATPQPEDGVTYAQKLTREDGRINWQESAIAIDRRIRALTPWPGTFTLLADGMVLKIGAAVPLPQHKHSAKAGTVLDDKLTVACGEGAVQLTRLQKPGRGMMEAEAFLRGHPLPPGTVLLSPQDDSASAPQPE</sequence>
<feature type="compositionally biased region" description="Polar residues" evidence="6">
    <location>
        <begin position="308"/>
        <end position="318"/>
    </location>
</feature>
<evidence type="ECO:0000256" key="5">
    <source>
        <dbReference type="HAMAP-Rule" id="MF_00182"/>
    </source>
</evidence>
<dbReference type="SUPFAM" id="SSF53328">
    <property type="entry name" value="Formyltransferase"/>
    <property type="match status" value="1"/>
</dbReference>
<comment type="caution">
    <text evidence="9">The sequence shown here is derived from an EMBL/GenBank/DDBJ whole genome shotgun (WGS) entry which is preliminary data.</text>
</comment>
<dbReference type="OrthoDB" id="9802815at2"/>
<dbReference type="InterPro" id="IPR036477">
    <property type="entry name" value="Formyl_transf_N_sf"/>
</dbReference>
<dbReference type="Pfam" id="PF00551">
    <property type="entry name" value="Formyl_trans_N"/>
    <property type="match status" value="1"/>
</dbReference>
<keyword evidence="3 5" id="KW-0808">Transferase</keyword>
<feature type="domain" description="Formyl transferase C-terminal" evidence="8">
    <location>
        <begin position="200"/>
        <end position="296"/>
    </location>
</feature>
<dbReference type="EC" id="2.1.2.9" evidence="2 5"/>
<dbReference type="CDD" id="cd08646">
    <property type="entry name" value="FMT_core_Met-tRNA-FMT_N"/>
    <property type="match status" value="1"/>
</dbReference>
<evidence type="ECO:0000259" key="7">
    <source>
        <dbReference type="Pfam" id="PF00551"/>
    </source>
</evidence>
<comment type="catalytic activity">
    <reaction evidence="5">
        <text>L-methionyl-tRNA(fMet) + (6R)-10-formyltetrahydrofolate = N-formyl-L-methionyl-tRNA(fMet) + (6S)-5,6,7,8-tetrahydrofolate + H(+)</text>
        <dbReference type="Rhea" id="RHEA:24380"/>
        <dbReference type="Rhea" id="RHEA-COMP:9952"/>
        <dbReference type="Rhea" id="RHEA-COMP:9953"/>
        <dbReference type="ChEBI" id="CHEBI:15378"/>
        <dbReference type="ChEBI" id="CHEBI:57453"/>
        <dbReference type="ChEBI" id="CHEBI:78530"/>
        <dbReference type="ChEBI" id="CHEBI:78844"/>
        <dbReference type="ChEBI" id="CHEBI:195366"/>
        <dbReference type="EC" id="2.1.2.9"/>
    </reaction>
</comment>
<dbReference type="InterPro" id="IPR005793">
    <property type="entry name" value="Formyl_trans_C"/>
</dbReference>
<dbReference type="GO" id="GO:0004479">
    <property type="term" value="F:methionyl-tRNA formyltransferase activity"/>
    <property type="evidence" value="ECO:0007669"/>
    <property type="project" value="UniProtKB-UniRule"/>
</dbReference>
<comment type="function">
    <text evidence="5">Attaches a formyl group to the free amino group of methionyl-tRNA(fMet). The formyl group appears to play a dual role in the initiator identity of N-formylmethionyl-tRNA by promoting its recognition by IF2 and preventing the misappropriation of this tRNA by the elongation apparatus.</text>
</comment>
<dbReference type="SUPFAM" id="SSF50486">
    <property type="entry name" value="FMT C-terminal domain-like"/>
    <property type="match status" value="1"/>
</dbReference>
<dbReference type="HAMAP" id="MF_00182">
    <property type="entry name" value="Formyl_trans"/>
    <property type="match status" value="1"/>
</dbReference>
<evidence type="ECO:0000313" key="10">
    <source>
        <dbReference type="Proteomes" id="UP000075360"/>
    </source>
</evidence>
<dbReference type="InterPro" id="IPR002376">
    <property type="entry name" value="Formyl_transf_N"/>
</dbReference>
<protein>
    <recommendedName>
        <fullName evidence="2 5">Methionyl-tRNA formyltransferase</fullName>
        <ecNumber evidence="2 5">2.1.2.9</ecNumber>
    </recommendedName>
</protein>
<dbReference type="RefSeq" id="WP_061470462.1">
    <property type="nucleotide sequence ID" value="NZ_LHZU01000089.1"/>
</dbReference>
<evidence type="ECO:0000256" key="3">
    <source>
        <dbReference type="ARBA" id="ARBA00022679"/>
    </source>
</evidence>
<accession>A0A149U785</accession>
<feature type="domain" description="Formyl transferase N-terminal" evidence="7">
    <location>
        <begin position="1"/>
        <end position="181"/>
    </location>
</feature>
<dbReference type="NCBIfam" id="TIGR00460">
    <property type="entry name" value="fmt"/>
    <property type="match status" value="1"/>
</dbReference>
<evidence type="ECO:0000259" key="8">
    <source>
        <dbReference type="Pfam" id="PF02911"/>
    </source>
</evidence>
<dbReference type="InterPro" id="IPR001555">
    <property type="entry name" value="GART_AS"/>
</dbReference>
<dbReference type="InterPro" id="IPR005794">
    <property type="entry name" value="Fmt"/>
</dbReference>
<evidence type="ECO:0000256" key="4">
    <source>
        <dbReference type="ARBA" id="ARBA00022917"/>
    </source>
</evidence>
<proteinExistence type="inferred from homology"/>
<reference evidence="9 10" key="1">
    <citation type="submission" date="2015-06" db="EMBL/GenBank/DDBJ databases">
        <title>Improved classification and identification of acetic acid bacteria using matrix-assisted laser desorption/ionization time-of-flight mass spectrometry; Gluconobacter nephelii and Gluconobacter uchimurae are later heterotypic synonyms of Gluconobacter japonicus and Gluconobacter oxydans, respectively.</title>
        <authorList>
            <person name="Li L."/>
            <person name="Cleenwerck I."/>
            <person name="De Vuyst L."/>
            <person name="Vandamme P."/>
        </authorList>
    </citation>
    <scope>NUCLEOTIDE SEQUENCE [LARGE SCALE GENOMIC DNA]</scope>
    <source>
        <strain evidence="9 10">LMG 23690</strain>
    </source>
</reference>
<dbReference type="Proteomes" id="UP000075360">
    <property type="component" value="Unassembled WGS sequence"/>
</dbReference>